<dbReference type="PANTHER" id="PTHR43046">
    <property type="entry name" value="GDP-MANNOSE MANNOSYL HYDROLASE"/>
    <property type="match status" value="1"/>
</dbReference>
<dbReference type="InterPro" id="IPR033715">
    <property type="entry name" value="GDPMH"/>
</dbReference>
<evidence type="ECO:0000259" key="7">
    <source>
        <dbReference type="PROSITE" id="PS51462"/>
    </source>
</evidence>
<accession>M5DUP4</accession>
<name>M5DUP4_9GAMM</name>
<evidence type="ECO:0000256" key="3">
    <source>
        <dbReference type="ARBA" id="ARBA00022842"/>
    </source>
</evidence>
<gene>
    <name evidence="8" type="ORF">TOL_2564</name>
</gene>
<dbReference type="PANTHER" id="PTHR43046:SF12">
    <property type="entry name" value="GDP-MANNOSE MANNOSYL HYDROLASE"/>
    <property type="match status" value="1"/>
</dbReference>
<dbReference type="Gene3D" id="3.90.79.10">
    <property type="entry name" value="Nucleoside Triphosphate Pyrophosphohydrolase"/>
    <property type="match status" value="1"/>
</dbReference>
<feature type="domain" description="Nudix hydrolase" evidence="7">
    <location>
        <begin position="18"/>
        <end position="158"/>
    </location>
</feature>
<dbReference type="KEGG" id="tol:TOL_2564"/>
<keyword evidence="1 5" id="KW-0479">Metal-binding</keyword>
<feature type="site" description="Critical for catalysis" evidence="4">
    <location>
        <position position="128"/>
    </location>
</feature>
<dbReference type="CDD" id="cd03430">
    <property type="entry name" value="NUDIX_GDPMH_NudD"/>
    <property type="match status" value="1"/>
</dbReference>
<feature type="binding site" evidence="5">
    <location>
        <position position="127"/>
    </location>
    <ligand>
        <name>Mg(2+)</name>
        <dbReference type="ChEBI" id="CHEBI:18420"/>
    </ligand>
</feature>
<proteinExistence type="predicted"/>
<dbReference type="InterPro" id="IPR000086">
    <property type="entry name" value="NUDIX_hydrolase_dom"/>
</dbReference>
<dbReference type="GO" id="GO:0008727">
    <property type="term" value="F:GDP-mannose mannosyl hydrolase activity"/>
    <property type="evidence" value="ECO:0007669"/>
    <property type="project" value="InterPro"/>
</dbReference>
<dbReference type="GeneID" id="79177339"/>
<dbReference type="PATRIC" id="fig|1298593.3.peg.2471"/>
<dbReference type="GO" id="GO:0046872">
    <property type="term" value="F:metal ion binding"/>
    <property type="evidence" value="ECO:0007669"/>
    <property type="project" value="UniProtKB-KW"/>
</dbReference>
<evidence type="ECO:0000256" key="5">
    <source>
        <dbReference type="PIRSR" id="PIRSR037599-3"/>
    </source>
</evidence>
<evidence type="ECO:0000256" key="1">
    <source>
        <dbReference type="ARBA" id="ARBA00022723"/>
    </source>
</evidence>
<protein>
    <submittedName>
        <fullName evidence="8">NUDIX hydrolase</fullName>
    </submittedName>
</protein>
<keyword evidence="9" id="KW-1185">Reference proteome</keyword>
<feature type="short sequence motif" description="Nudix box" evidence="6">
    <location>
        <begin position="55"/>
        <end position="76"/>
    </location>
</feature>
<dbReference type="PIRSF" id="PIRSF037599">
    <property type="entry name" value="GDPMH"/>
    <property type="match status" value="1"/>
</dbReference>
<dbReference type="EMBL" id="HF680312">
    <property type="protein sequence ID" value="CCU72963.1"/>
    <property type="molecule type" value="Genomic_DNA"/>
</dbReference>
<dbReference type="InterPro" id="IPR015797">
    <property type="entry name" value="NUDIX_hydrolase-like_dom_sf"/>
</dbReference>
<keyword evidence="2 8" id="KW-0378">Hydrolase</keyword>
<dbReference type="Pfam" id="PF00293">
    <property type="entry name" value="NUDIX"/>
    <property type="match status" value="1"/>
</dbReference>
<evidence type="ECO:0000313" key="9">
    <source>
        <dbReference type="Proteomes" id="UP000011866"/>
    </source>
</evidence>
<keyword evidence="3 5" id="KW-0460">Magnesium</keyword>
<dbReference type="RefSeq" id="WP_015487679.1">
    <property type="nucleotide sequence ID" value="NC_020888.1"/>
</dbReference>
<dbReference type="NCBIfam" id="NF011963">
    <property type="entry name" value="PRK15434.1"/>
    <property type="match status" value="1"/>
</dbReference>
<dbReference type="Proteomes" id="UP000011866">
    <property type="component" value="Chromosome"/>
</dbReference>
<reference evidence="8 9" key="1">
    <citation type="journal article" date="2013" name="Genome Announc.">
        <title>Genome Sequence of Thalassolituus oleivorans MIL-1 (DSM 14913T).</title>
        <authorList>
            <person name="Golyshin P.N."/>
            <person name="Werner J."/>
            <person name="Chernikova T.N."/>
            <person name="Tran H."/>
            <person name="Ferrer M."/>
            <person name="Yakimov M.M."/>
            <person name="Teeling H."/>
            <person name="Golyshina O.V."/>
        </authorList>
    </citation>
    <scope>NUCLEOTIDE SEQUENCE [LARGE SCALE GENOMIC DNA]</scope>
    <source>
        <strain evidence="8 9">MIL-1</strain>
    </source>
</reference>
<evidence type="ECO:0000256" key="4">
    <source>
        <dbReference type="PIRSR" id="PIRSR037599-1"/>
    </source>
</evidence>
<comment type="cofactor">
    <cofactor evidence="5">
        <name>Mg(2+)</name>
        <dbReference type="ChEBI" id="CHEBI:18420"/>
    </cofactor>
    <text evidence="5">Binds 1 Mg(2+) ion per subunit.</text>
</comment>
<evidence type="ECO:0000256" key="2">
    <source>
        <dbReference type="ARBA" id="ARBA00022801"/>
    </source>
</evidence>
<organism evidence="8 9">
    <name type="scientific">Thalassolituus oleivorans MIL-1</name>
    <dbReference type="NCBI Taxonomy" id="1298593"/>
    <lineage>
        <taxon>Bacteria</taxon>
        <taxon>Pseudomonadati</taxon>
        <taxon>Pseudomonadota</taxon>
        <taxon>Gammaproteobacteria</taxon>
        <taxon>Oceanospirillales</taxon>
        <taxon>Oceanospirillaceae</taxon>
        <taxon>Thalassolituus</taxon>
    </lineage>
</organism>
<feature type="binding site" evidence="5">
    <location>
        <position position="74"/>
    </location>
    <ligand>
        <name>Mg(2+)</name>
        <dbReference type="ChEBI" id="CHEBI:18420"/>
    </ligand>
</feature>
<dbReference type="STRING" id="187493.CN03_05515"/>
<feature type="binding site" evidence="5">
    <location>
        <position position="54"/>
    </location>
    <ligand>
        <name>Mg(2+)</name>
        <dbReference type="ChEBI" id="CHEBI:18420"/>
    </ligand>
</feature>
<sequence>MADTKPLLDRETFKTIVDATPLVSIDLLVRNADSQILVGKRVNRPAQGYWFVPGGRILKNERLTHAFLRLTEQELGVAIPIENSRYLGLYEHFYTDSIFGEDVSTHYVVNGFEVVLPNGNALLPKEQHNEYRWLSETEFRASDEVHVHSRWYVDKTKGFRGR</sequence>
<evidence type="ECO:0000256" key="6">
    <source>
        <dbReference type="PIRSR" id="PIRSR037599-4"/>
    </source>
</evidence>
<dbReference type="SUPFAM" id="SSF55811">
    <property type="entry name" value="Nudix"/>
    <property type="match status" value="1"/>
</dbReference>
<evidence type="ECO:0000313" key="8">
    <source>
        <dbReference type="EMBL" id="CCU72963.1"/>
    </source>
</evidence>
<dbReference type="eggNOG" id="COG1051">
    <property type="taxonomic scope" value="Bacteria"/>
</dbReference>
<dbReference type="HOGENOM" id="CLU_037162_12_0_6"/>
<dbReference type="PROSITE" id="PS51462">
    <property type="entry name" value="NUDIX"/>
    <property type="match status" value="1"/>
</dbReference>
<dbReference type="AlphaFoldDB" id="M5DUP4"/>